<organism evidence="13 14">
    <name type="scientific">Halobacteriovorax vibrionivorans</name>
    <dbReference type="NCBI Taxonomy" id="2152716"/>
    <lineage>
        <taxon>Bacteria</taxon>
        <taxon>Pseudomonadati</taxon>
        <taxon>Bdellovibrionota</taxon>
        <taxon>Bacteriovoracia</taxon>
        <taxon>Bacteriovoracales</taxon>
        <taxon>Halobacteriovoraceae</taxon>
        <taxon>Halobacteriovorax</taxon>
    </lineage>
</organism>
<evidence type="ECO:0000256" key="9">
    <source>
        <dbReference type="ARBA" id="ARBA00047944"/>
    </source>
</evidence>
<dbReference type="SUPFAM" id="SSF75217">
    <property type="entry name" value="alpha/beta knot"/>
    <property type="match status" value="1"/>
</dbReference>
<protein>
    <recommendedName>
        <fullName evidence="10">Ribosomal RNA small subunit methyltransferase E</fullName>
        <ecNumber evidence="10">2.1.1.193</ecNumber>
    </recommendedName>
</protein>
<evidence type="ECO:0000256" key="3">
    <source>
        <dbReference type="ARBA" id="ARBA00022490"/>
    </source>
</evidence>
<name>A0ABY0IKZ4_9BACT</name>
<dbReference type="NCBIfam" id="TIGR00046">
    <property type="entry name" value="RsmE family RNA methyltransferase"/>
    <property type="match status" value="1"/>
</dbReference>
<dbReference type="PANTHER" id="PTHR30027:SF3">
    <property type="entry name" value="16S RRNA (URACIL(1498)-N(3))-METHYLTRANSFERASE"/>
    <property type="match status" value="1"/>
</dbReference>
<evidence type="ECO:0000256" key="1">
    <source>
        <dbReference type="ARBA" id="ARBA00004496"/>
    </source>
</evidence>
<dbReference type="RefSeq" id="WP_114706096.1">
    <property type="nucleotide sequence ID" value="NZ_QDKL01000001.1"/>
</dbReference>
<sequence>MRAIYTRDDLSPSIDGILRINDDRSHHLIKVARVKNGDEVLILDGQGGRYLSEVINCTKREVSLKVKSFDKEERYSNIDLALGLPKREAFESAIKNATQVGISAIYPFRAEYSQWSIKNFSRVETVIESALIQSNNCYFPKINEEVNSLDALFEIFSSYDYIFLTTLSDAANTTKEATNLRNKKILIIIGPEGGLSPKEEELVLKQSNVFGLKLSTPILKTETAVPTIVGYILGKFDVK</sequence>
<evidence type="ECO:0000313" key="14">
    <source>
        <dbReference type="Proteomes" id="UP000443582"/>
    </source>
</evidence>
<keyword evidence="7 10" id="KW-0949">S-adenosyl-L-methionine</keyword>
<evidence type="ECO:0000256" key="8">
    <source>
        <dbReference type="ARBA" id="ARBA00025699"/>
    </source>
</evidence>
<dbReference type="InterPro" id="IPR006700">
    <property type="entry name" value="RsmE"/>
</dbReference>
<dbReference type="Pfam" id="PF04452">
    <property type="entry name" value="Methyltrans_RNA"/>
    <property type="match status" value="1"/>
</dbReference>
<keyword evidence="3 10" id="KW-0963">Cytoplasm</keyword>
<evidence type="ECO:0000256" key="7">
    <source>
        <dbReference type="ARBA" id="ARBA00022691"/>
    </source>
</evidence>
<evidence type="ECO:0000259" key="12">
    <source>
        <dbReference type="Pfam" id="PF20260"/>
    </source>
</evidence>
<reference evidence="14" key="1">
    <citation type="journal article" date="2019" name="Int. J. Syst. Evol. Microbiol.">
        <title>Halobacteriovorax valvorus sp. nov., a novel prokaryotic predator isolated from coastal seawater of China.</title>
        <authorList>
            <person name="Chen M.-X."/>
        </authorList>
    </citation>
    <scope>NUCLEOTIDE SEQUENCE [LARGE SCALE GENOMIC DNA]</scope>
    <source>
        <strain evidence="14">BL9</strain>
    </source>
</reference>
<dbReference type="EMBL" id="QDKL01000001">
    <property type="protein sequence ID" value="RZF23149.1"/>
    <property type="molecule type" value="Genomic_DNA"/>
</dbReference>
<gene>
    <name evidence="13" type="ORF">DAY19_05110</name>
</gene>
<dbReference type="Gene3D" id="3.40.1280.10">
    <property type="match status" value="1"/>
</dbReference>
<comment type="function">
    <text evidence="8 10">Specifically methylates the N3 position of the uracil ring of uridine 1498 (m3U1498) in 16S rRNA. Acts on the fully assembled 30S ribosomal subunit.</text>
</comment>
<keyword evidence="5 10" id="KW-0489">Methyltransferase</keyword>
<dbReference type="PANTHER" id="PTHR30027">
    <property type="entry name" value="RIBOSOMAL RNA SMALL SUBUNIT METHYLTRANSFERASE E"/>
    <property type="match status" value="1"/>
</dbReference>
<keyword evidence="14" id="KW-1185">Reference proteome</keyword>
<evidence type="ECO:0000256" key="10">
    <source>
        <dbReference type="PIRNR" id="PIRNR015601"/>
    </source>
</evidence>
<evidence type="ECO:0000256" key="2">
    <source>
        <dbReference type="ARBA" id="ARBA00005528"/>
    </source>
</evidence>
<evidence type="ECO:0000313" key="13">
    <source>
        <dbReference type="EMBL" id="RZF23149.1"/>
    </source>
</evidence>
<dbReference type="PIRSF" id="PIRSF015601">
    <property type="entry name" value="MTase_slr0722"/>
    <property type="match status" value="1"/>
</dbReference>
<dbReference type="InterPro" id="IPR015947">
    <property type="entry name" value="PUA-like_sf"/>
</dbReference>
<evidence type="ECO:0000259" key="11">
    <source>
        <dbReference type="Pfam" id="PF04452"/>
    </source>
</evidence>
<dbReference type="SUPFAM" id="SSF88697">
    <property type="entry name" value="PUA domain-like"/>
    <property type="match status" value="1"/>
</dbReference>
<evidence type="ECO:0000256" key="6">
    <source>
        <dbReference type="ARBA" id="ARBA00022679"/>
    </source>
</evidence>
<dbReference type="InterPro" id="IPR046886">
    <property type="entry name" value="RsmE_MTase_dom"/>
</dbReference>
<dbReference type="Pfam" id="PF20260">
    <property type="entry name" value="PUA_4"/>
    <property type="match status" value="1"/>
</dbReference>
<feature type="domain" description="Ribosomal RNA small subunit methyltransferase E PUA-like" evidence="12">
    <location>
        <begin position="20"/>
        <end position="66"/>
    </location>
</feature>
<comment type="subcellular location">
    <subcellularLocation>
        <location evidence="1 10">Cytoplasm</location>
    </subcellularLocation>
</comment>
<dbReference type="InterPro" id="IPR046887">
    <property type="entry name" value="RsmE_PUA-like"/>
</dbReference>
<keyword evidence="4 10" id="KW-0698">rRNA processing</keyword>
<keyword evidence="6 10" id="KW-0808">Transferase</keyword>
<accession>A0ABY0IKZ4</accession>
<comment type="caution">
    <text evidence="13">The sequence shown here is derived from an EMBL/GenBank/DDBJ whole genome shotgun (WGS) entry which is preliminary data.</text>
</comment>
<dbReference type="EC" id="2.1.1.193" evidence="10"/>
<comment type="catalytic activity">
    <reaction evidence="9 10">
        <text>uridine(1498) in 16S rRNA + S-adenosyl-L-methionine = N(3)-methyluridine(1498) in 16S rRNA + S-adenosyl-L-homocysteine + H(+)</text>
        <dbReference type="Rhea" id="RHEA:42920"/>
        <dbReference type="Rhea" id="RHEA-COMP:10283"/>
        <dbReference type="Rhea" id="RHEA-COMP:10284"/>
        <dbReference type="ChEBI" id="CHEBI:15378"/>
        <dbReference type="ChEBI" id="CHEBI:57856"/>
        <dbReference type="ChEBI" id="CHEBI:59789"/>
        <dbReference type="ChEBI" id="CHEBI:65315"/>
        <dbReference type="ChEBI" id="CHEBI:74502"/>
        <dbReference type="EC" id="2.1.1.193"/>
    </reaction>
</comment>
<dbReference type="Proteomes" id="UP000443582">
    <property type="component" value="Unassembled WGS sequence"/>
</dbReference>
<dbReference type="InterPro" id="IPR029026">
    <property type="entry name" value="tRNA_m1G_MTases_N"/>
</dbReference>
<evidence type="ECO:0000256" key="5">
    <source>
        <dbReference type="ARBA" id="ARBA00022603"/>
    </source>
</evidence>
<evidence type="ECO:0000256" key="4">
    <source>
        <dbReference type="ARBA" id="ARBA00022552"/>
    </source>
</evidence>
<feature type="domain" description="Ribosomal RNA small subunit methyltransferase E methyltransferase" evidence="11">
    <location>
        <begin position="76"/>
        <end position="231"/>
    </location>
</feature>
<dbReference type="InterPro" id="IPR029028">
    <property type="entry name" value="Alpha/beta_knot_MTases"/>
</dbReference>
<proteinExistence type="inferred from homology"/>
<comment type="similarity">
    <text evidence="2 10">Belongs to the RNA methyltransferase RsmE family.</text>
</comment>
<dbReference type="CDD" id="cd18084">
    <property type="entry name" value="RsmE-like"/>
    <property type="match status" value="1"/>
</dbReference>